<sequence>MTTLIALIYPIFEYCVSFRIQIILRPKFIINMKPKKHKKWKWLHKWAGLLVSVFMLLFCLSGIILNHRDTFSQFNIDRSCLPSSYKLKNYNYGIIRGTLPLDKDRILAYGSCGVWLTDSIFSNSYDFNAGLPTGIDRRNVRNIIKDQSGQIWCATTYDLYKLKGHEWKPVDLPKNHSKISDISSTPDNSGIIVLTRSNIYRVSHDDIKELTLQAPFDEDNKISLFKSIWNLHSGELWGLPGRIAVDIIAIVLIILSLTGIILFILPFSIRHSHKTILPAKILKWNFKWHNLIGYFTIVLTILVVFTGMCLRPPLMIPFVMTKTSPLPGSSLDTDNYWHDKLRAIRWDEDNQNWMISTSKGFVQLKDFSSNPVIIPSDKSPAVSPMGVNVFYREAPGVWIVGSFSGIYRWKPNEGKCYTFHDNTIVDPNRRNSFGLANDIVSGYSADTYKPIVFDYAKGTEELHPMGSDMRNQPMSLWNFALELHVGRCYSSFLGPVSNLFVFLSGIIILLVLASGYIISCKIKKSHNINQ</sequence>
<feature type="transmembrane region" description="Helical" evidence="1">
    <location>
        <begin position="499"/>
        <end position="518"/>
    </location>
</feature>
<keyword evidence="1" id="KW-0812">Transmembrane</keyword>
<gene>
    <name evidence="2" type="ORF">C5O23_10955</name>
</gene>
<feature type="transmembrane region" description="Helical" evidence="1">
    <location>
        <begin position="6"/>
        <end position="25"/>
    </location>
</feature>
<name>A0A2V1IJI1_9BACT</name>
<dbReference type="EMBL" id="PUEC01000027">
    <property type="protein sequence ID" value="PWB01026.1"/>
    <property type="molecule type" value="Genomic_DNA"/>
</dbReference>
<dbReference type="PANTHER" id="PTHR34219:SF3">
    <property type="entry name" value="BLL7967 PROTEIN"/>
    <property type="match status" value="1"/>
</dbReference>
<organism evidence="2 3">
    <name type="scientific">Duncaniella muris</name>
    <dbReference type="NCBI Taxonomy" id="2094150"/>
    <lineage>
        <taxon>Bacteria</taxon>
        <taxon>Pseudomonadati</taxon>
        <taxon>Bacteroidota</taxon>
        <taxon>Bacteroidia</taxon>
        <taxon>Bacteroidales</taxon>
        <taxon>Muribaculaceae</taxon>
        <taxon>Duncaniella</taxon>
    </lineage>
</organism>
<dbReference type="AlphaFoldDB" id="A0A2V1IJI1"/>
<accession>A0A2V1IJI1</accession>
<feature type="transmembrane region" description="Helical" evidence="1">
    <location>
        <begin position="288"/>
        <end position="308"/>
    </location>
</feature>
<dbReference type="PANTHER" id="PTHR34219">
    <property type="entry name" value="IRON-REGULATED INNER MEMBRANE PROTEIN-RELATED"/>
    <property type="match status" value="1"/>
</dbReference>
<evidence type="ECO:0000313" key="2">
    <source>
        <dbReference type="EMBL" id="PWB01026.1"/>
    </source>
</evidence>
<dbReference type="InterPro" id="IPR015943">
    <property type="entry name" value="WD40/YVTN_repeat-like_dom_sf"/>
</dbReference>
<reference evidence="3" key="1">
    <citation type="submission" date="2018-02" db="EMBL/GenBank/DDBJ databases">
        <authorList>
            <person name="Clavel T."/>
            <person name="Strowig T."/>
        </authorList>
    </citation>
    <scope>NUCLEOTIDE SEQUENCE [LARGE SCALE GENOMIC DNA]</scope>
    <source>
        <strain evidence="3">DSM 103720</strain>
    </source>
</reference>
<dbReference type="Proteomes" id="UP000244905">
    <property type="component" value="Unassembled WGS sequence"/>
</dbReference>
<keyword evidence="1" id="KW-0472">Membrane</keyword>
<comment type="caution">
    <text evidence="2">The sequence shown here is derived from an EMBL/GenBank/DDBJ whole genome shotgun (WGS) entry which is preliminary data.</text>
</comment>
<keyword evidence="3" id="KW-1185">Reference proteome</keyword>
<evidence type="ECO:0000256" key="1">
    <source>
        <dbReference type="SAM" id="Phobius"/>
    </source>
</evidence>
<dbReference type="Pfam" id="PF03929">
    <property type="entry name" value="PepSY_TM"/>
    <property type="match status" value="1"/>
</dbReference>
<evidence type="ECO:0000313" key="3">
    <source>
        <dbReference type="Proteomes" id="UP000244905"/>
    </source>
</evidence>
<keyword evidence="1" id="KW-1133">Transmembrane helix</keyword>
<feature type="transmembrane region" description="Helical" evidence="1">
    <location>
        <begin position="46"/>
        <end position="65"/>
    </location>
</feature>
<dbReference type="InterPro" id="IPR005625">
    <property type="entry name" value="PepSY-ass_TM"/>
</dbReference>
<dbReference type="Gene3D" id="2.130.10.10">
    <property type="entry name" value="YVTN repeat-like/Quinoprotein amine dehydrogenase"/>
    <property type="match status" value="1"/>
</dbReference>
<protein>
    <submittedName>
        <fullName evidence="2">PepSY domain-containing protein</fullName>
    </submittedName>
</protein>
<proteinExistence type="predicted"/>
<feature type="transmembrane region" description="Helical" evidence="1">
    <location>
        <begin position="243"/>
        <end position="267"/>
    </location>
</feature>